<keyword evidence="11" id="KW-1185">Reference proteome</keyword>
<proteinExistence type="predicted"/>
<evidence type="ECO:0000259" key="9">
    <source>
        <dbReference type="Pfam" id="PF13231"/>
    </source>
</evidence>
<feature type="domain" description="Glycosyltransferase RgtA/B/C/D-like" evidence="9">
    <location>
        <begin position="7"/>
        <end position="176"/>
    </location>
</feature>
<dbReference type="GO" id="GO:0005886">
    <property type="term" value="C:plasma membrane"/>
    <property type="evidence" value="ECO:0007669"/>
    <property type="project" value="UniProtKB-SubCell"/>
</dbReference>
<feature type="transmembrane region" description="Helical" evidence="8">
    <location>
        <begin position="331"/>
        <end position="350"/>
    </location>
</feature>
<feature type="transmembrane region" description="Helical" evidence="8">
    <location>
        <begin position="80"/>
        <end position="98"/>
    </location>
</feature>
<feature type="transmembrane region" description="Helical" evidence="8">
    <location>
        <begin position="246"/>
        <end position="264"/>
    </location>
</feature>
<keyword evidence="5 8" id="KW-0812">Transmembrane</keyword>
<evidence type="ECO:0000313" key="10">
    <source>
        <dbReference type="EMBL" id="MBM6698828.1"/>
    </source>
</evidence>
<keyword evidence="2" id="KW-1003">Cell membrane</keyword>
<reference evidence="10" key="2">
    <citation type="journal article" date="2021" name="Sci. Rep.">
        <title>The distribution of antibiotic resistance genes in chicken gut microbiota commensals.</title>
        <authorList>
            <person name="Juricova H."/>
            <person name="Matiasovicova J."/>
            <person name="Kubasova T."/>
            <person name="Cejkova D."/>
            <person name="Rychlik I."/>
        </authorList>
    </citation>
    <scope>NUCLEOTIDE SEQUENCE</scope>
    <source>
        <strain evidence="10">An836</strain>
    </source>
</reference>
<dbReference type="GO" id="GO:0009103">
    <property type="term" value="P:lipopolysaccharide biosynthetic process"/>
    <property type="evidence" value="ECO:0007669"/>
    <property type="project" value="UniProtKB-ARBA"/>
</dbReference>
<accession>A0A938WXI2</accession>
<evidence type="ECO:0000256" key="3">
    <source>
        <dbReference type="ARBA" id="ARBA00022676"/>
    </source>
</evidence>
<evidence type="ECO:0000256" key="7">
    <source>
        <dbReference type="ARBA" id="ARBA00023136"/>
    </source>
</evidence>
<comment type="subcellular location">
    <subcellularLocation>
        <location evidence="1">Cell membrane</location>
        <topology evidence="1">Multi-pass membrane protein</topology>
    </subcellularLocation>
</comment>
<dbReference type="AlphaFoldDB" id="A0A938WXI2"/>
<dbReference type="InterPro" id="IPR038731">
    <property type="entry name" value="RgtA/B/C-like"/>
</dbReference>
<feature type="transmembrane region" description="Helical" evidence="8">
    <location>
        <begin position="159"/>
        <end position="177"/>
    </location>
</feature>
<dbReference type="Proteomes" id="UP000718821">
    <property type="component" value="Unassembled WGS sequence"/>
</dbReference>
<reference evidence="10" key="1">
    <citation type="submission" date="2020-08" db="EMBL/GenBank/DDBJ databases">
        <authorList>
            <person name="Cejkova D."/>
            <person name="Kubasova T."/>
            <person name="Jahodarova E."/>
            <person name="Rychlik I."/>
        </authorList>
    </citation>
    <scope>NUCLEOTIDE SEQUENCE</scope>
    <source>
        <strain evidence="10">An836</strain>
    </source>
</reference>
<dbReference type="PANTHER" id="PTHR33908:SF11">
    <property type="entry name" value="MEMBRANE PROTEIN"/>
    <property type="match status" value="1"/>
</dbReference>
<evidence type="ECO:0000256" key="2">
    <source>
        <dbReference type="ARBA" id="ARBA00022475"/>
    </source>
</evidence>
<comment type="caution">
    <text evidence="10">The sequence shown here is derived from an EMBL/GenBank/DDBJ whole genome shotgun (WGS) entry which is preliminary data.</text>
</comment>
<evidence type="ECO:0000256" key="6">
    <source>
        <dbReference type="ARBA" id="ARBA00022989"/>
    </source>
</evidence>
<keyword evidence="6 8" id="KW-1133">Transmembrane helix</keyword>
<dbReference type="PANTHER" id="PTHR33908">
    <property type="entry name" value="MANNOSYLTRANSFERASE YKCB-RELATED"/>
    <property type="match status" value="1"/>
</dbReference>
<dbReference type="Pfam" id="PF13231">
    <property type="entry name" value="PMT_2"/>
    <property type="match status" value="1"/>
</dbReference>
<evidence type="ECO:0000256" key="4">
    <source>
        <dbReference type="ARBA" id="ARBA00022679"/>
    </source>
</evidence>
<keyword evidence="3" id="KW-0328">Glycosyltransferase</keyword>
<dbReference type="GO" id="GO:0016763">
    <property type="term" value="F:pentosyltransferase activity"/>
    <property type="evidence" value="ECO:0007669"/>
    <property type="project" value="TreeGrafter"/>
</dbReference>
<protein>
    <submittedName>
        <fullName evidence="10">Glycosyltransferase family 39 protein</fullName>
    </submittedName>
</protein>
<name>A0A938WXI2_9BIFI</name>
<keyword evidence="4" id="KW-0808">Transferase</keyword>
<evidence type="ECO:0000256" key="8">
    <source>
        <dbReference type="SAM" id="Phobius"/>
    </source>
</evidence>
<evidence type="ECO:0000256" key="1">
    <source>
        <dbReference type="ARBA" id="ARBA00004651"/>
    </source>
</evidence>
<feature type="transmembrane region" description="Helical" evidence="8">
    <location>
        <begin position="114"/>
        <end position="139"/>
    </location>
</feature>
<dbReference type="InterPro" id="IPR050297">
    <property type="entry name" value="LipidA_mod_glycosyltrf_83"/>
</dbReference>
<feature type="transmembrane region" description="Helical" evidence="8">
    <location>
        <begin position="215"/>
        <end position="234"/>
    </location>
</feature>
<feature type="transmembrane region" description="Helical" evidence="8">
    <location>
        <begin position="276"/>
        <end position="300"/>
    </location>
</feature>
<dbReference type="EMBL" id="JACLYU010000001">
    <property type="protein sequence ID" value="MBM6698828.1"/>
    <property type="molecule type" value="Genomic_DNA"/>
</dbReference>
<gene>
    <name evidence="10" type="ORF">H7U32_00475</name>
</gene>
<evidence type="ECO:0000256" key="5">
    <source>
        <dbReference type="ARBA" id="ARBA00022692"/>
    </source>
</evidence>
<sequence>MLAVDAHPPLYYLLLRGWTAVFGFSEPAMRAMGAALCELTVVATARLVTMLAGTRRMALALPFLVLGPLTLRYGYELRMYALTALLAVLGTIAMLRALRAERDAGGASARRRIWLWWVAYGIVVVAGMLTQYLMALVWLTQAIWLLVRTIRDGSGERASWRWLGAYALAVVLFLLWLPTAFDQFGHAVLPAMHGAFTPAALADLVMAWFTGLGAAHATGLVTLGLLAVAVVVVASCRQVPRRWRMLALMWLGPVLLLVLVAAVREPFMHGYGVLVMVRYTVMAMPFCYAFLGVLCADVALRDGGDGTARVAAAGDGRSRRTARLAAVCRRWGAWACVLTMVVAGDIALAVNGNTVYEQSRTPHARAVAAAVPCSARDIVVAADPFTATDAWWYYRACPGYRLIAPEGGLPSWGGYAPLRGTVPVIRSLDDLPAGVRSITVIQTFGAGRPPSATARHPLASCTDIGEYTVCRFR</sequence>
<organism evidence="10 11">
    <name type="scientific">Bifidobacterium pullorum subsp. saeculare</name>
    <dbReference type="NCBI Taxonomy" id="78257"/>
    <lineage>
        <taxon>Bacteria</taxon>
        <taxon>Bacillati</taxon>
        <taxon>Actinomycetota</taxon>
        <taxon>Actinomycetes</taxon>
        <taxon>Bifidobacteriales</taxon>
        <taxon>Bifidobacteriaceae</taxon>
        <taxon>Bifidobacterium</taxon>
    </lineage>
</organism>
<keyword evidence="7 8" id="KW-0472">Membrane</keyword>
<feature type="transmembrane region" description="Helical" evidence="8">
    <location>
        <begin position="28"/>
        <end position="45"/>
    </location>
</feature>
<evidence type="ECO:0000313" key="11">
    <source>
        <dbReference type="Proteomes" id="UP000718821"/>
    </source>
</evidence>
<dbReference type="RefSeq" id="WP_204467069.1">
    <property type="nucleotide sequence ID" value="NZ_JACLYU010000001.1"/>
</dbReference>